<name>A0AAW2F819_9HYME</name>
<accession>A0AAW2F819</accession>
<protein>
    <submittedName>
        <fullName evidence="2">Uncharacterized protein</fullName>
    </submittedName>
</protein>
<sequence length="193" mass="22891">MLVIAFAIIFFYENKKSAKCIRSGFVILNANVKKKKEMKREDEKVNDKFLLSHLEHIAKEVARCLWESNALSTLHNILISEIKKYIFLCKLYFSACWDILFNYNKLRRTYDGYFLFCKLLNATATSCNGTARYKVQRLSFSLFSLTPLSKDLIIKSSIRISLFFLFMYFPFFFFFFFFTKCYFLGARSSQEFC</sequence>
<dbReference type="AlphaFoldDB" id="A0AAW2F819"/>
<proteinExistence type="predicted"/>
<dbReference type="Proteomes" id="UP001430953">
    <property type="component" value="Unassembled WGS sequence"/>
</dbReference>
<gene>
    <name evidence="2" type="ORF">PUN28_013338</name>
</gene>
<keyword evidence="1" id="KW-0812">Transmembrane</keyword>
<evidence type="ECO:0000313" key="3">
    <source>
        <dbReference type="Proteomes" id="UP001430953"/>
    </source>
</evidence>
<evidence type="ECO:0000313" key="2">
    <source>
        <dbReference type="EMBL" id="KAL0112044.1"/>
    </source>
</evidence>
<reference evidence="2 3" key="1">
    <citation type="submission" date="2023-03" db="EMBL/GenBank/DDBJ databases">
        <title>High recombination rates correlate with genetic variation in Cardiocondyla obscurior ants.</title>
        <authorList>
            <person name="Errbii M."/>
        </authorList>
    </citation>
    <scope>NUCLEOTIDE SEQUENCE [LARGE SCALE GENOMIC DNA]</scope>
    <source>
        <strain evidence="2">Alpha-2009</strain>
        <tissue evidence="2">Whole body</tissue>
    </source>
</reference>
<organism evidence="2 3">
    <name type="scientific">Cardiocondyla obscurior</name>
    <dbReference type="NCBI Taxonomy" id="286306"/>
    <lineage>
        <taxon>Eukaryota</taxon>
        <taxon>Metazoa</taxon>
        <taxon>Ecdysozoa</taxon>
        <taxon>Arthropoda</taxon>
        <taxon>Hexapoda</taxon>
        <taxon>Insecta</taxon>
        <taxon>Pterygota</taxon>
        <taxon>Neoptera</taxon>
        <taxon>Endopterygota</taxon>
        <taxon>Hymenoptera</taxon>
        <taxon>Apocrita</taxon>
        <taxon>Aculeata</taxon>
        <taxon>Formicoidea</taxon>
        <taxon>Formicidae</taxon>
        <taxon>Myrmicinae</taxon>
        <taxon>Cardiocondyla</taxon>
    </lineage>
</organism>
<feature type="transmembrane region" description="Helical" evidence="1">
    <location>
        <begin position="160"/>
        <end position="178"/>
    </location>
</feature>
<dbReference type="EMBL" id="JADYXP020000013">
    <property type="protein sequence ID" value="KAL0112044.1"/>
    <property type="molecule type" value="Genomic_DNA"/>
</dbReference>
<keyword evidence="3" id="KW-1185">Reference proteome</keyword>
<keyword evidence="1" id="KW-1133">Transmembrane helix</keyword>
<keyword evidence="1" id="KW-0472">Membrane</keyword>
<evidence type="ECO:0000256" key="1">
    <source>
        <dbReference type="SAM" id="Phobius"/>
    </source>
</evidence>
<comment type="caution">
    <text evidence="2">The sequence shown here is derived from an EMBL/GenBank/DDBJ whole genome shotgun (WGS) entry which is preliminary data.</text>
</comment>